<accession>A0A9P6VLT8</accession>
<name>A0A9P6VLT8_9HELO</name>
<dbReference type="OrthoDB" id="2129688at2759"/>
<organism evidence="1 2">
    <name type="scientific">Hyphodiscus hymeniophilus</name>
    <dbReference type="NCBI Taxonomy" id="353542"/>
    <lineage>
        <taxon>Eukaryota</taxon>
        <taxon>Fungi</taxon>
        <taxon>Dikarya</taxon>
        <taxon>Ascomycota</taxon>
        <taxon>Pezizomycotina</taxon>
        <taxon>Leotiomycetes</taxon>
        <taxon>Helotiales</taxon>
        <taxon>Hyphodiscaceae</taxon>
        <taxon>Hyphodiscus</taxon>
    </lineage>
</organism>
<proteinExistence type="predicted"/>
<dbReference type="Proteomes" id="UP000785200">
    <property type="component" value="Unassembled WGS sequence"/>
</dbReference>
<dbReference type="EMBL" id="VNKQ01000007">
    <property type="protein sequence ID" value="KAG0649953.1"/>
    <property type="molecule type" value="Genomic_DNA"/>
</dbReference>
<reference evidence="1" key="1">
    <citation type="submission" date="2019-07" db="EMBL/GenBank/DDBJ databases">
        <title>Hyphodiscus hymeniophilus genome sequencing and assembly.</title>
        <authorList>
            <person name="Kramer G."/>
            <person name="Nodwell J."/>
        </authorList>
    </citation>
    <scope>NUCLEOTIDE SEQUENCE</scope>
    <source>
        <strain evidence="1">ATCC 34498</strain>
    </source>
</reference>
<keyword evidence="2" id="KW-1185">Reference proteome</keyword>
<dbReference type="AlphaFoldDB" id="A0A9P6VLT8"/>
<sequence>MLMLGFPTVFDQEFQVHSLMLKIGSQFFRKFMDSADKTPAPAGAEIRYEYRSVVDDDGETWGLEAVSKIVEGPQVLLEHESDWEVRCFEYMLRCIYSQPFKFTTILELGTLAKLAEFYIAAPAVSVALDGALVRSLASIEPLIDQAGFCLDMAYKLRNEFLYKESMVYVAGDWWGNWDKCSYDDELRRCITIANAGIMFHLDQVNREFSCISTSNPDTDPQNSNYIDYAISQRIQHHTKEWRERRECKKTLASLYAAIWDDPFEFAPVDRTNTKSARERVRQILRPLLKNNLALDKNARAGQGVYSDCFLSAEVADEDLPWDPKETDW</sequence>
<protein>
    <recommendedName>
        <fullName evidence="3">BTB domain-containing protein</fullName>
    </recommendedName>
</protein>
<gene>
    <name evidence="1" type="ORF">D0Z07_3582</name>
</gene>
<evidence type="ECO:0000313" key="1">
    <source>
        <dbReference type="EMBL" id="KAG0649953.1"/>
    </source>
</evidence>
<comment type="caution">
    <text evidence="1">The sequence shown here is derived from an EMBL/GenBank/DDBJ whole genome shotgun (WGS) entry which is preliminary data.</text>
</comment>
<evidence type="ECO:0008006" key="3">
    <source>
        <dbReference type="Google" id="ProtNLM"/>
    </source>
</evidence>
<evidence type="ECO:0000313" key="2">
    <source>
        <dbReference type="Proteomes" id="UP000785200"/>
    </source>
</evidence>